<evidence type="ECO:0000259" key="11">
    <source>
        <dbReference type="Pfam" id="PF03015"/>
    </source>
</evidence>
<keyword evidence="14" id="KW-1185">Reference proteome</keyword>
<evidence type="ECO:0000259" key="12">
    <source>
        <dbReference type="Pfam" id="PF07993"/>
    </source>
</evidence>
<comment type="subcellular location">
    <subcellularLocation>
        <location evidence="1">Membrane</location>
        <topology evidence="1">Multi-pass membrane protein</topology>
    </subcellularLocation>
</comment>
<dbReference type="GO" id="GO:0005777">
    <property type="term" value="C:peroxisome"/>
    <property type="evidence" value="ECO:0007669"/>
    <property type="project" value="TreeGrafter"/>
</dbReference>
<dbReference type="EC" id="1.2.1.84" evidence="10"/>
<accession>A0A232EN78</accession>
<reference evidence="13 14" key="1">
    <citation type="journal article" date="2017" name="Curr. Biol.">
        <title>The Evolution of Venom by Co-option of Single-Copy Genes.</title>
        <authorList>
            <person name="Martinson E.O."/>
            <person name="Mrinalini"/>
            <person name="Kelkar Y.D."/>
            <person name="Chang C.H."/>
            <person name="Werren J.H."/>
        </authorList>
    </citation>
    <scope>NUCLEOTIDE SEQUENCE [LARGE SCALE GENOMIC DNA]</scope>
    <source>
        <strain evidence="13 14">Alberta</strain>
        <tissue evidence="13">Whole body</tissue>
    </source>
</reference>
<dbReference type="OrthoDB" id="429813at2759"/>
<dbReference type="GO" id="GO:0080019">
    <property type="term" value="F:alcohol-forming very long-chain fatty acyl-CoA reductase activity"/>
    <property type="evidence" value="ECO:0007669"/>
    <property type="project" value="InterPro"/>
</dbReference>
<keyword evidence="3 10" id="KW-0444">Lipid biosynthesis</keyword>
<evidence type="ECO:0000256" key="3">
    <source>
        <dbReference type="ARBA" id="ARBA00022516"/>
    </source>
</evidence>
<dbReference type="STRING" id="543379.A0A232EN78"/>
<feature type="transmembrane region" description="Helical" evidence="10">
    <location>
        <begin position="533"/>
        <end position="558"/>
    </location>
</feature>
<name>A0A232EN78_9HYME</name>
<evidence type="ECO:0000256" key="2">
    <source>
        <dbReference type="ARBA" id="ARBA00005928"/>
    </source>
</evidence>
<dbReference type="GO" id="GO:0035336">
    <property type="term" value="P:long-chain fatty-acyl-CoA metabolic process"/>
    <property type="evidence" value="ECO:0007669"/>
    <property type="project" value="TreeGrafter"/>
</dbReference>
<feature type="domain" description="Fatty acyl-CoA reductase C-terminal" evidence="11">
    <location>
        <begin position="424"/>
        <end position="516"/>
    </location>
</feature>
<dbReference type="InterPro" id="IPR013120">
    <property type="entry name" value="FAR_NAD-bd"/>
</dbReference>
<organism evidence="13 14">
    <name type="scientific">Trichomalopsis sarcophagae</name>
    <dbReference type="NCBI Taxonomy" id="543379"/>
    <lineage>
        <taxon>Eukaryota</taxon>
        <taxon>Metazoa</taxon>
        <taxon>Ecdysozoa</taxon>
        <taxon>Arthropoda</taxon>
        <taxon>Hexapoda</taxon>
        <taxon>Insecta</taxon>
        <taxon>Pterygota</taxon>
        <taxon>Neoptera</taxon>
        <taxon>Endopterygota</taxon>
        <taxon>Hymenoptera</taxon>
        <taxon>Apocrita</taxon>
        <taxon>Proctotrupomorpha</taxon>
        <taxon>Chalcidoidea</taxon>
        <taxon>Pteromalidae</taxon>
        <taxon>Pteromalinae</taxon>
        <taxon>Trichomalopsis</taxon>
    </lineage>
</organism>
<evidence type="ECO:0000256" key="1">
    <source>
        <dbReference type="ARBA" id="ARBA00004141"/>
    </source>
</evidence>
<dbReference type="CDD" id="cd05236">
    <property type="entry name" value="FAR-N_SDR_e"/>
    <property type="match status" value="1"/>
</dbReference>
<comment type="similarity">
    <text evidence="2 10">Belongs to the fatty acyl-CoA reductase family.</text>
</comment>
<evidence type="ECO:0000256" key="7">
    <source>
        <dbReference type="ARBA" id="ARBA00023098"/>
    </source>
</evidence>
<dbReference type="GO" id="GO:0016020">
    <property type="term" value="C:membrane"/>
    <property type="evidence" value="ECO:0007669"/>
    <property type="project" value="UniProtKB-SubCell"/>
</dbReference>
<dbReference type="InterPro" id="IPR026055">
    <property type="entry name" value="FAR"/>
</dbReference>
<dbReference type="AlphaFoldDB" id="A0A232EN78"/>
<dbReference type="Gene3D" id="3.40.50.720">
    <property type="entry name" value="NAD(P)-binding Rossmann-like Domain"/>
    <property type="match status" value="1"/>
</dbReference>
<feature type="domain" description="Thioester reductase (TE)" evidence="12">
    <location>
        <begin position="46"/>
        <end position="337"/>
    </location>
</feature>
<dbReference type="GO" id="GO:0102965">
    <property type="term" value="F:alcohol-forming long-chain fatty acyl-CoA reductase activity"/>
    <property type="evidence" value="ECO:0007669"/>
    <property type="project" value="UniProtKB-EC"/>
</dbReference>
<sequence length="566" mass="65072">MEEHQPMITSSQSYFEDMLSMKDEQPDLDSGVSEVTRFYAGLNILVTGGSGFLGKLLIEKLLRSCPKVGKLYLMMRAKKGKSPELRFKEHFDDVVYDRLKKEQPNFSDHVVMIEGDTSLGDLGLSKSDREELIENIDVVFHGAATVRFDESLRQAVNINVRGTKLVLMFAREMKNLKARMQKISALLSIAVVSTVYRNAFVHISTAFSHCILKKIEEKFYEPPMDPDRVLSLVDMLDDDLLDHMTPKVIGKWPNTYAFSKAVGEELVRKYSVGVPTCIVRPSIMIATYKEPVTGWINNYYGPTGVVMGAAIGLLRSLHCESTKIADIIPADYVINNIIVAAWDTAKTWEEKQKELAEKEDEPEKPDDPLIYNSVSSCQRPINWGTFMHLNEVYGREVPSALVLWHYSFMLNRHLWVHNLCVYLFHMVPGAIVDVLALLTGRDPILLKAYKKIHKFSGVISYFSTQQWEFNNKNVLELWERTPPADRKKFDFNLESLDWNDFFYYHVRGLRLYILKDPLNTIDVGRVKFRRLKIAHYTIVTIACLILAWIAFICLRFIYSYCSLHHL</sequence>
<comment type="caution">
    <text evidence="13">The sequence shown here is derived from an EMBL/GenBank/DDBJ whole genome shotgun (WGS) entry which is preliminary data.</text>
</comment>
<comment type="function">
    <text evidence="10">Catalyzes the reduction of fatty acyl-CoA to fatty alcohols.</text>
</comment>
<dbReference type="InterPro" id="IPR036291">
    <property type="entry name" value="NAD(P)-bd_dom_sf"/>
</dbReference>
<evidence type="ECO:0000256" key="5">
    <source>
        <dbReference type="ARBA" id="ARBA00022857"/>
    </source>
</evidence>
<dbReference type="PANTHER" id="PTHR11011:SF60">
    <property type="entry name" value="FATTY ACYL-COA REDUCTASE-RELATED"/>
    <property type="match status" value="1"/>
</dbReference>
<protein>
    <recommendedName>
        <fullName evidence="10">Fatty acyl-CoA reductase</fullName>
        <ecNumber evidence="10">1.2.1.84</ecNumber>
    </recommendedName>
</protein>
<proteinExistence type="inferred from homology"/>
<evidence type="ECO:0000313" key="13">
    <source>
        <dbReference type="EMBL" id="OXU19819.1"/>
    </source>
</evidence>
<keyword evidence="8 10" id="KW-0472">Membrane</keyword>
<dbReference type="SUPFAM" id="SSF51735">
    <property type="entry name" value="NAD(P)-binding Rossmann-fold domains"/>
    <property type="match status" value="1"/>
</dbReference>
<comment type="catalytic activity">
    <reaction evidence="9 10">
        <text>a long-chain fatty acyl-CoA + 2 NADPH + 2 H(+) = a long-chain primary fatty alcohol + 2 NADP(+) + CoA</text>
        <dbReference type="Rhea" id="RHEA:52716"/>
        <dbReference type="ChEBI" id="CHEBI:15378"/>
        <dbReference type="ChEBI" id="CHEBI:57287"/>
        <dbReference type="ChEBI" id="CHEBI:57783"/>
        <dbReference type="ChEBI" id="CHEBI:58349"/>
        <dbReference type="ChEBI" id="CHEBI:77396"/>
        <dbReference type="ChEBI" id="CHEBI:83139"/>
        <dbReference type="EC" id="1.2.1.84"/>
    </reaction>
</comment>
<evidence type="ECO:0000313" key="14">
    <source>
        <dbReference type="Proteomes" id="UP000215335"/>
    </source>
</evidence>
<evidence type="ECO:0000256" key="9">
    <source>
        <dbReference type="ARBA" id="ARBA00052530"/>
    </source>
</evidence>
<keyword evidence="4 10" id="KW-0812">Transmembrane</keyword>
<evidence type="ECO:0000256" key="4">
    <source>
        <dbReference type="ARBA" id="ARBA00022692"/>
    </source>
</evidence>
<dbReference type="Proteomes" id="UP000215335">
    <property type="component" value="Unassembled WGS sequence"/>
</dbReference>
<keyword evidence="10" id="KW-0560">Oxidoreductase</keyword>
<dbReference type="Pfam" id="PF07993">
    <property type="entry name" value="NAD_binding_4"/>
    <property type="match status" value="1"/>
</dbReference>
<dbReference type="FunFam" id="3.40.50.720:FF:000143">
    <property type="entry name" value="Fatty acyl-CoA reductase"/>
    <property type="match status" value="1"/>
</dbReference>
<dbReference type="PANTHER" id="PTHR11011">
    <property type="entry name" value="MALE STERILITY PROTEIN 2-RELATED"/>
    <property type="match status" value="1"/>
</dbReference>
<gene>
    <name evidence="13" type="ORF">TSAR_013239</name>
</gene>
<dbReference type="CDD" id="cd09071">
    <property type="entry name" value="FAR_C"/>
    <property type="match status" value="1"/>
</dbReference>
<keyword evidence="7 10" id="KW-0443">Lipid metabolism</keyword>
<evidence type="ECO:0000256" key="8">
    <source>
        <dbReference type="ARBA" id="ARBA00023136"/>
    </source>
</evidence>
<evidence type="ECO:0000256" key="10">
    <source>
        <dbReference type="RuleBase" id="RU363097"/>
    </source>
</evidence>
<keyword evidence="5 10" id="KW-0521">NADP</keyword>
<keyword evidence="6 10" id="KW-1133">Transmembrane helix</keyword>
<dbReference type="Pfam" id="PF03015">
    <property type="entry name" value="Sterile"/>
    <property type="match status" value="1"/>
</dbReference>
<dbReference type="EMBL" id="NNAY01003198">
    <property type="protein sequence ID" value="OXU19819.1"/>
    <property type="molecule type" value="Genomic_DNA"/>
</dbReference>
<dbReference type="InterPro" id="IPR033640">
    <property type="entry name" value="FAR_C"/>
</dbReference>
<evidence type="ECO:0000256" key="6">
    <source>
        <dbReference type="ARBA" id="ARBA00022989"/>
    </source>
</evidence>